<keyword evidence="2" id="KW-0812">Transmembrane</keyword>
<feature type="transmembrane region" description="Helical" evidence="2">
    <location>
        <begin position="234"/>
        <end position="252"/>
    </location>
</feature>
<keyword evidence="2" id="KW-1133">Transmembrane helix</keyword>
<accession>A0A0D1A5K7</accession>
<dbReference type="EMBL" id="AWTT01000029">
    <property type="protein sequence ID" value="KIS03160.1"/>
    <property type="molecule type" value="Genomic_DNA"/>
</dbReference>
<feature type="transmembrane region" description="Helical" evidence="2">
    <location>
        <begin position="450"/>
        <end position="479"/>
    </location>
</feature>
<protein>
    <submittedName>
        <fullName evidence="5">Putative membrane protein</fullName>
    </submittedName>
</protein>
<feature type="transmembrane region" description="Helical" evidence="2">
    <location>
        <begin position="420"/>
        <end position="438"/>
    </location>
</feature>
<gene>
    <name evidence="5" type="ORF">WDC_1236</name>
</gene>
<evidence type="ECO:0000256" key="1">
    <source>
        <dbReference type="SAM" id="MobiDB-lite"/>
    </source>
</evidence>
<feature type="region of interest" description="Disordered" evidence="1">
    <location>
        <begin position="666"/>
        <end position="687"/>
    </location>
</feature>
<organism evidence="5 6">
    <name type="scientific">Paucilactobacillus wasatchensis</name>
    <dbReference type="NCBI Taxonomy" id="1335616"/>
    <lineage>
        <taxon>Bacteria</taxon>
        <taxon>Bacillati</taxon>
        <taxon>Bacillota</taxon>
        <taxon>Bacilli</taxon>
        <taxon>Lactobacillales</taxon>
        <taxon>Lactobacillaceae</taxon>
        <taxon>Paucilactobacillus</taxon>
    </lineage>
</organism>
<name>A0A0D1A5K7_9LACO</name>
<dbReference type="InterPro" id="IPR018702">
    <property type="entry name" value="DUF2207"/>
</dbReference>
<dbReference type="PATRIC" id="fig|1335616.4.peg.1237"/>
<feature type="domain" description="DUF2207" evidence="3">
    <location>
        <begin position="1"/>
        <end position="186"/>
    </location>
</feature>
<evidence type="ECO:0000259" key="3">
    <source>
        <dbReference type="Pfam" id="PF09972"/>
    </source>
</evidence>
<proteinExistence type="predicted"/>
<evidence type="ECO:0000259" key="4">
    <source>
        <dbReference type="Pfam" id="PF20990"/>
    </source>
</evidence>
<dbReference type="Pfam" id="PF20990">
    <property type="entry name" value="DUF2207_C"/>
    <property type="match status" value="2"/>
</dbReference>
<evidence type="ECO:0000256" key="2">
    <source>
        <dbReference type="SAM" id="Phobius"/>
    </source>
</evidence>
<dbReference type="Proteomes" id="UP000032279">
    <property type="component" value="Unassembled WGS sequence"/>
</dbReference>
<keyword evidence="2" id="KW-0472">Membrane</keyword>
<evidence type="ECO:0000313" key="6">
    <source>
        <dbReference type="Proteomes" id="UP000032279"/>
    </source>
</evidence>
<dbReference type="Pfam" id="PF09972">
    <property type="entry name" value="DUF2207"/>
    <property type="match status" value="1"/>
</dbReference>
<feature type="domain" description="Predicted membrane protein YciQ-like C-terminal" evidence="4">
    <location>
        <begin position="288"/>
        <end position="470"/>
    </location>
</feature>
<reference evidence="5 6" key="1">
    <citation type="submission" date="2013-08" db="EMBL/GenBank/DDBJ databases">
        <title>Lactobacillus wasatchii sp. WDC04, a late gas producing bacteria isolated from aged chedder cheese.</title>
        <authorList>
            <person name="Oberg C.J."/>
            <person name="Culumber M."/>
            <person name="McMahon D.J."/>
            <person name="Broadbent J.R."/>
            <person name="Oberg T.S."/>
            <person name="Ortaki F."/>
        </authorList>
    </citation>
    <scope>NUCLEOTIDE SEQUENCE [LARGE SCALE GENOMIC DNA]</scope>
    <source>
        <strain evidence="5 6">WDC04</strain>
    </source>
</reference>
<feature type="transmembrane region" description="Helical" evidence="2">
    <location>
        <begin position="500"/>
        <end position="522"/>
    </location>
</feature>
<evidence type="ECO:0000313" key="5">
    <source>
        <dbReference type="EMBL" id="KIS03160.1"/>
    </source>
</evidence>
<dbReference type="AlphaFoldDB" id="A0A0D1A5K7"/>
<feature type="compositionally biased region" description="Gly residues" evidence="1">
    <location>
        <begin position="673"/>
        <end position="687"/>
    </location>
</feature>
<feature type="transmembrane region" description="Helical" evidence="2">
    <location>
        <begin position="534"/>
        <end position="556"/>
    </location>
</feature>
<feature type="domain" description="Predicted membrane protein YciQ-like C-terminal" evidence="4">
    <location>
        <begin position="501"/>
        <end position="618"/>
    </location>
</feature>
<dbReference type="InterPro" id="IPR048389">
    <property type="entry name" value="YciQ-like_C"/>
</dbReference>
<comment type="caution">
    <text evidence="5">The sequence shown here is derived from an EMBL/GenBank/DDBJ whole genome shotgun (WGS) entry which is preliminary data.</text>
</comment>
<keyword evidence="6" id="KW-1185">Reference proteome</keyword>
<sequence>MDITAKVDDRGGAWVTQQVNYNFDGYYNGIYLVQDTHGLGKMKNVSVKVDHLQATLNPAAQDGAVGQYKIQHNIDGGGEKHKGYERIKVYQPVNSVAVTVTYHFYLSQVAKRYSDTAEINWKMIGANWDRTIDHAHVKLVLPSQTNAKFKSWIHGPTSPKKTVDHDNKEIVMNADNVSNYMEAHVLFNKSALPGADKVNKYRLQAALRRENQISAYQNLKAKWVGVIDFVINNWILAVVLMLVGPLLAVRIIHQATQGQLVTQSARKKHQNQKDVTRLQSRDISKEKLHRFDVPDVGPTLASAWYLYEKNGEELDSLVFSTFIAEQQSKKSISLEIKDDHGYVITKGSNYQSEPFLDFLLITVGSGEQVSLEQIEKFGATSDTKADKMAKKWLAFIARWKKQVTKNGNVNPLFIRVDNQIRTLGMLWLILMVLLPASWKLAENAMGINSFWFSLLFGMMGIGFIFVIGAVACMGIAWLLKLVAKKQSVRFDSWLSNTPKFIVAPLMIIVSIVVLQVFMLVVSHQLFFDYNITPFRWPLLFGTLTGLILIMLIYSWFKHSYTPYTAKGYDIYLQVIQFKQMLHDIADFDRSKLPDQILWGEYLIYAIGLQEAKRLNHQLESVFGEQAVAQVMQDQLNLNITNYFFYTSGMADFNGIFGSSIASGSTGPSSAAGGPSGGAGGGSGGGAF</sequence>